<dbReference type="OrthoDB" id="444699at2759"/>
<evidence type="ECO:0000313" key="2">
    <source>
        <dbReference type="Proteomes" id="UP000649617"/>
    </source>
</evidence>
<dbReference type="Proteomes" id="UP000649617">
    <property type="component" value="Unassembled WGS sequence"/>
</dbReference>
<organism evidence="1 2">
    <name type="scientific">Symbiodinium pilosum</name>
    <name type="common">Dinoflagellate</name>
    <dbReference type="NCBI Taxonomy" id="2952"/>
    <lineage>
        <taxon>Eukaryota</taxon>
        <taxon>Sar</taxon>
        <taxon>Alveolata</taxon>
        <taxon>Dinophyceae</taxon>
        <taxon>Suessiales</taxon>
        <taxon>Symbiodiniaceae</taxon>
        <taxon>Symbiodinium</taxon>
    </lineage>
</organism>
<reference evidence="1" key="1">
    <citation type="submission" date="2021-02" db="EMBL/GenBank/DDBJ databases">
        <authorList>
            <person name="Dougan E. K."/>
            <person name="Rhodes N."/>
            <person name="Thang M."/>
            <person name="Chan C."/>
        </authorList>
    </citation>
    <scope>NUCLEOTIDE SEQUENCE</scope>
</reference>
<dbReference type="AlphaFoldDB" id="A0A812XQ15"/>
<evidence type="ECO:0000313" key="1">
    <source>
        <dbReference type="EMBL" id="CAE7737394.1"/>
    </source>
</evidence>
<sequence length="209" mass="22224">MGSSFDLDVEGADIAIMDTMVGDKTPRQGHDEECLAELMASCTAANPGAVIHGMSEAVLVQLCTMLQEADLNPLYVASQLQSQFLRALSETTFRSQAPSACSTAQVMHFPSRASQEVSPPSKVMHGAASDDQAPHNLTDVFKTLQLGNVSKVQTEVSHKRKSSLMVASLNARGVLADLCGCAFLRSDIRCLGHALQLVAKAVPKSCLHG</sequence>
<keyword evidence="2" id="KW-1185">Reference proteome</keyword>
<gene>
    <name evidence="1" type="primary">ATP4A</name>
    <name evidence="1" type="ORF">SPIL2461_LOCUS21194</name>
</gene>
<name>A0A812XQ15_SYMPI</name>
<protein>
    <submittedName>
        <fullName evidence="1">ATP4A protein</fullName>
    </submittedName>
</protein>
<proteinExistence type="predicted"/>
<comment type="caution">
    <text evidence="1">The sequence shown here is derived from an EMBL/GenBank/DDBJ whole genome shotgun (WGS) entry which is preliminary data.</text>
</comment>
<accession>A0A812XQ15</accession>
<dbReference type="EMBL" id="CAJNIZ010046037">
    <property type="protein sequence ID" value="CAE7737394.1"/>
    <property type="molecule type" value="Genomic_DNA"/>
</dbReference>